<reference evidence="1 2" key="2">
    <citation type="journal article" date="2013" name="Genome Announc.">
        <title>Draft Genome Sequences of Porphyromonas crevioricanis JCM 15906T and Porphyromonas cansulci JCM 13913T Isolated from a Canine Oral Cavity.</title>
        <authorList>
            <person name="Sakamoto M."/>
            <person name="Tanaka N."/>
            <person name="Shiwa Y."/>
            <person name="Yoshikawa H."/>
            <person name="Ohkuma M."/>
        </authorList>
    </citation>
    <scope>NUCLEOTIDE SEQUENCE [LARGE SCALE GENOMIC DNA]</scope>
    <source>
        <strain evidence="1 2">JCM 15906</strain>
    </source>
</reference>
<evidence type="ECO:0000313" key="1">
    <source>
        <dbReference type="EMBL" id="GAD05777.1"/>
    </source>
</evidence>
<dbReference type="Proteomes" id="UP000018031">
    <property type="component" value="Unassembled WGS sequence"/>
</dbReference>
<accession>T1CPL9</accession>
<organism evidence="1 2">
    <name type="scientific">Porphyromonas crevioricanis JCM 15906</name>
    <dbReference type="NCBI Taxonomy" id="1305617"/>
    <lineage>
        <taxon>Bacteria</taxon>
        <taxon>Pseudomonadati</taxon>
        <taxon>Bacteroidota</taxon>
        <taxon>Bacteroidia</taxon>
        <taxon>Bacteroidales</taxon>
        <taxon>Porphyromonadaceae</taxon>
        <taxon>Porphyromonas</taxon>
    </lineage>
</organism>
<reference evidence="2" key="1">
    <citation type="journal article" date="2013" name="Genome">
        <title>Draft Genome Sequences of Porphyromonas crevioricanis JCM 15906T and Porphyromonas cansulci JCM 13913T Isolated from a Canine Oral Cavity.</title>
        <authorList>
            <person name="Sakamoto M."/>
            <person name="Tanaka N."/>
            <person name="Shiwa Y."/>
            <person name="Yoshikawa H."/>
            <person name="Ohkuma M."/>
        </authorList>
    </citation>
    <scope>NUCLEOTIDE SEQUENCE [LARGE SCALE GENOMIC DNA]</scope>
    <source>
        <strain evidence="2">JCM 15906</strain>
    </source>
</reference>
<protein>
    <submittedName>
        <fullName evidence="1">Uncharacterized protein</fullName>
    </submittedName>
</protein>
<gene>
    <name evidence="1" type="ORF">PORCRE_1485</name>
</gene>
<evidence type="ECO:0000313" key="2">
    <source>
        <dbReference type="Proteomes" id="UP000018031"/>
    </source>
</evidence>
<comment type="caution">
    <text evidence="1">The sequence shown here is derived from an EMBL/GenBank/DDBJ whole genome shotgun (WGS) entry which is preliminary data.</text>
</comment>
<proteinExistence type="predicted"/>
<dbReference type="EMBL" id="BAOU01000040">
    <property type="protein sequence ID" value="GAD05777.1"/>
    <property type="molecule type" value="Genomic_DNA"/>
</dbReference>
<sequence length="52" mass="5870">MGTMKGKSHRQQNENSSLFFFHCKNIYTVKGKSGEISFCSPKGKQTHPSRPP</sequence>
<name>T1CPL9_9PORP</name>
<dbReference type="AlphaFoldDB" id="T1CPL9"/>